<feature type="region of interest" description="Disordered" evidence="1">
    <location>
        <begin position="1"/>
        <end position="64"/>
    </location>
</feature>
<keyword evidence="7" id="KW-1185">Reference proteome</keyword>
<dbReference type="Pfam" id="PF17919">
    <property type="entry name" value="RT_RNaseH_2"/>
    <property type="match status" value="1"/>
</dbReference>
<organism evidence="6">
    <name type="scientific">Oryza brachyantha</name>
    <name type="common">malo sina</name>
    <dbReference type="NCBI Taxonomy" id="4533"/>
    <lineage>
        <taxon>Eukaryota</taxon>
        <taxon>Viridiplantae</taxon>
        <taxon>Streptophyta</taxon>
        <taxon>Embryophyta</taxon>
        <taxon>Tracheophyta</taxon>
        <taxon>Spermatophyta</taxon>
        <taxon>Magnoliopsida</taxon>
        <taxon>Liliopsida</taxon>
        <taxon>Poales</taxon>
        <taxon>Poaceae</taxon>
        <taxon>BOP clade</taxon>
        <taxon>Oryzoideae</taxon>
        <taxon>Oryzeae</taxon>
        <taxon>Oryzinae</taxon>
        <taxon>Oryza</taxon>
    </lineage>
</organism>
<dbReference type="InterPro" id="IPR043502">
    <property type="entry name" value="DNA/RNA_pol_sf"/>
</dbReference>
<sequence length="885" mass="101903">MNPSGGDASVHNEEDEEDREDAAARAAREAREGRNRVRGNRGRGGAHGGGRDHAPRNNHYAEFDEDDDDDVHYCFDRIPRRRNNDEERLGKLKFTMPKFDGGSDPEAYLTKELNVDKIFCIHNYSEEKKLAMASLEFVDYALIWWEQLMNERQEAGQDEIATWAEMKAAMRARFIPRHYRPHLFYRLQNLKQGNWSVEYYKEMEKAMIRANIFEDEEQSIARFMSGLHWDIQRIVEFQPYRNLVQCVHQASKAERQLQQDAKARKSGSFSTWVTPSGNKFMPRATVNRGTTVNFSGGLRSNVSGFYSGKDVAISSVKSKPTVSSTTSVRSTSMSRDTQCFNKESIIQLVRWKKNFSMMEMKMLDKRIPYEKVCKVIIDGGSCHNLASKEMCDKLGLKLWRHPHPYHVQWLNDSGDIKIGHRVKVSFKIGEYKDEVLCNVMPITVCHLLLGRPWQFDRSSQHCGRTNQFSITWKGRNFVLKPMTPQQIMAEHMQKSSEVRIESEKKREQNKLSDIHKSVLDVLRKEKLFANIEKCTLCTEKVVFLGFVISGQGIEVDESKVEAIKDWSTPVNRCLTEAPLLVLPDFTKTFEIECDASGIGIGGVLMQDKKPVAYFSEKLGSAQLNYSVYDKELYALEAHAGGLMGHFGYKKTYEVMSDQFYWTKIRRDVERFVQLCTTCHKAKSKLNPHGLYTPLPTPSVPWEDIGMDFVLGLPRTKRGRDSIFVGVDRFSKMAHFIPCHKSDDASHVATLFFRDIERNNMDALKRAAFVKKIHEKTKEEIEKKAHSNAAKVNKHRKKVVYEPGDLVWVHLRKERFPERRKSKLMPRGDGPFKVLAKINDNVDKIDLPDEYGVSASFNVANLTLFYAFDETESRTTPFQEREDDVP</sequence>
<dbReference type="InterPro" id="IPR041588">
    <property type="entry name" value="Integrase_H2C2"/>
</dbReference>
<dbReference type="Gramene" id="OB08G20090.1">
    <property type="protein sequence ID" value="OB08G20090.1"/>
    <property type="gene ID" value="OB08G20090"/>
</dbReference>
<dbReference type="PANTHER" id="PTHR35046:SF9">
    <property type="entry name" value="RNA-DIRECTED DNA POLYMERASE"/>
    <property type="match status" value="1"/>
</dbReference>
<dbReference type="Gene3D" id="2.40.70.10">
    <property type="entry name" value="Acid Proteases"/>
    <property type="match status" value="1"/>
</dbReference>
<dbReference type="InterPro" id="IPR012337">
    <property type="entry name" value="RNaseH-like_sf"/>
</dbReference>
<feature type="compositionally biased region" description="Basic and acidic residues" evidence="1">
    <location>
        <begin position="49"/>
        <end position="62"/>
    </location>
</feature>
<dbReference type="InterPro" id="IPR043128">
    <property type="entry name" value="Rev_trsase/Diguanyl_cyclase"/>
</dbReference>
<dbReference type="EnsemblPlants" id="OB08G20090.1">
    <property type="protein sequence ID" value="OB08G20090.1"/>
    <property type="gene ID" value="OB08G20090"/>
</dbReference>
<evidence type="ECO:0008006" key="8">
    <source>
        <dbReference type="Google" id="ProtNLM"/>
    </source>
</evidence>
<dbReference type="InterPro" id="IPR021109">
    <property type="entry name" value="Peptidase_aspartic_dom_sf"/>
</dbReference>
<evidence type="ECO:0000259" key="2">
    <source>
        <dbReference type="Pfam" id="PF03732"/>
    </source>
</evidence>
<feature type="domain" description="Tf2-1-like SH3-like" evidence="5">
    <location>
        <begin position="803"/>
        <end position="862"/>
    </location>
</feature>
<dbReference type="Gene3D" id="3.30.70.270">
    <property type="match status" value="1"/>
</dbReference>
<dbReference type="GO" id="GO:0003676">
    <property type="term" value="F:nucleic acid binding"/>
    <property type="evidence" value="ECO:0007669"/>
    <property type="project" value="InterPro"/>
</dbReference>
<feature type="domain" description="Retrotransposon gag" evidence="2">
    <location>
        <begin position="132"/>
        <end position="228"/>
    </location>
</feature>
<dbReference type="Gene3D" id="1.10.340.70">
    <property type="match status" value="1"/>
</dbReference>
<evidence type="ECO:0000259" key="4">
    <source>
        <dbReference type="Pfam" id="PF17921"/>
    </source>
</evidence>
<accession>J3MSD0</accession>
<dbReference type="Pfam" id="PF03732">
    <property type="entry name" value="Retrotrans_gag"/>
    <property type="match status" value="1"/>
</dbReference>
<evidence type="ECO:0000313" key="7">
    <source>
        <dbReference type="Proteomes" id="UP000006038"/>
    </source>
</evidence>
<proteinExistence type="predicted"/>
<dbReference type="InterPro" id="IPR056924">
    <property type="entry name" value="SH3_Tf2-1"/>
</dbReference>
<dbReference type="SUPFAM" id="SSF56672">
    <property type="entry name" value="DNA/RNA polymerases"/>
    <property type="match status" value="1"/>
</dbReference>
<reference evidence="6" key="1">
    <citation type="journal article" date="2013" name="Nat. Commun.">
        <title>Whole-genome sequencing of Oryza brachyantha reveals mechanisms underlying Oryza genome evolution.</title>
        <authorList>
            <person name="Chen J."/>
            <person name="Huang Q."/>
            <person name="Gao D."/>
            <person name="Wang J."/>
            <person name="Lang Y."/>
            <person name="Liu T."/>
            <person name="Li B."/>
            <person name="Bai Z."/>
            <person name="Luis Goicoechea J."/>
            <person name="Liang C."/>
            <person name="Chen C."/>
            <person name="Zhang W."/>
            <person name="Sun S."/>
            <person name="Liao Y."/>
            <person name="Zhang X."/>
            <person name="Yang L."/>
            <person name="Song C."/>
            <person name="Wang M."/>
            <person name="Shi J."/>
            <person name="Liu G."/>
            <person name="Liu J."/>
            <person name="Zhou H."/>
            <person name="Zhou W."/>
            <person name="Yu Q."/>
            <person name="An N."/>
            <person name="Chen Y."/>
            <person name="Cai Q."/>
            <person name="Wang B."/>
            <person name="Liu B."/>
            <person name="Min J."/>
            <person name="Huang Y."/>
            <person name="Wu H."/>
            <person name="Li Z."/>
            <person name="Zhang Y."/>
            <person name="Yin Y."/>
            <person name="Song W."/>
            <person name="Jiang J."/>
            <person name="Jackson S.A."/>
            <person name="Wing R.A."/>
            <person name="Wang J."/>
            <person name="Chen M."/>
        </authorList>
    </citation>
    <scope>NUCLEOTIDE SEQUENCE [LARGE SCALE GENOMIC DNA]</scope>
    <source>
        <strain evidence="6">cv. IRGC 101232</strain>
    </source>
</reference>
<dbReference type="Gene3D" id="3.30.420.10">
    <property type="entry name" value="Ribonuclease H-like superfamily/Ribonuclease H"/>
    <property type="match status" value="1"/>
</dbReference>
<evidence type="ECO:0000313" key="6">
    <source>
        <dbReference type="EnsemblPlants" id="OB08G20090.1"/>
    </source>
</evidence>
<dbReference type="SUPFAM" id="SSF53098">
    <property type="entry name" value="Ribonuclease H-like"/>
    <property type="match status" value="1"/>
</dbReference>
<dbReference type="CDD" id="cd00303">
    <property type="entry name" value="retropepsin_like"/>
    <property type="match status" value="1"/>
</dbReference>
<reference evidence="6" key="2">
    <citation type="submission" date="2013-04" db="UniProtKB">
        <authorList>
            <consortium name="EnsemblPlants"/>
        </authorList>
    </citation>
    <scope>IDENTIFICATION</scope>
</reference>
<name>J3MSD0_ORYBR</name>
<dbReference type="AlphaFoldDB" id="J3MSD0"/>
<dbReference type="InterPro" id="IPR005162">
    <property type="entry name" value="Retrotrans_gag_dom"/>
</dbReference>
<dbReference type="HOGENOM" id="CLU_325820_0_0_1"/>
<feature type="domain" description="Reverse transcriptase/retrotransposon-derived protein RNase H-like" evidence="3">
    <location>
        <begin position="570"/>
        <end position="635"/>
    </location>
</feature>
<dbReference type="OMA" id="YALEAHA"/>
<evidence type="ECO:0000256" key="1">
    <source>
        <dbReference type="SAM" id="MobiDB-lite"/>
    </source>
</evidence>
<dbReference type="Proteomes" id="UP000006038">
    <property type="component" value="Chromosome 8"/>
</dbReference>
<dbReference type="Pfam" id="PF24626">
    <property type="entry name" value="SH3_Tf2-1"/>
    <property type="match status" value="1"/>
</dbReference>
<evidence type="ECO:0000259" key="3">
    <source>
        <dbReference type="Pfam" id="PF17919"/>
    </source>
</evidence>
<protein>
    <recommendedName>
        <fullName evidence="8">Retrotransposon gag domain-containing protein</fullName>
    </recommendedName>
</protein>
<dbReference type="InterPro" id="IPR041577">
    <property type="entry name" value="RT_RNaseH_2"/>
</dbReference>
<feature type="compositionally biased region" description="Basic and acidic residues" evidence="1">
    <location>
        <begin position="21"/>
        <end position="35"/>
    </location>
</feature>
<dbReference type="InterPro" id="IPR036397">
    <property type="entry name" value="RNaseH_sf"/>
</dbReference>
<feature type="domain" description="Integrase zinc-binding" evidence="4">
    <location>
        <begin position="636"/>
        <end position="683"/>
    </location>
</feature>
<evidence type="ECO:0000259" key="5">
    <source>
        <dbReference type="Pfam" id="PF24626"/>
    </source>
</evidence>
<dbReference type="PANTHER" id="PTHR35046">
    <property type="entry name" value="ZINC KNUCKLE (CCHC-TYPE) FAMILY PROTEIN"/>
    <property type="match status" value="1"/>
</dbReference>
<dbReference type="eggNOG" id="KOG0017">
    <property type="taxonomic scope" value="Eukaryota"/>
</dbReference>
<dbReference type="Pfam" id="PF17921">
    <property type="entry name" value="Integrase_H2C2"/>
    <property type="match status" value="1"/>
</dbReference>